<feature type="transmembrane region" description="Helical" evidence="6">
    <location>
        <begin position="360"/>
        <end position="381"/>
    </location>
</feature>
<keyword evidence="9" id="KW-1185">Reference proteome</keyword>
<dbReference type="InterPro" id="IPR036259">
    <property type="entry name" value="MFS_trans_sf"/>
</dbReference>
<organism evidence="8 9">
    <name type="scientific">Keratinibaculum paraultunense</name>
    <dbReference type="NCBI Taxonomy" id="1278232"/>
    <lineage>
        <taxon>Bacteria</taxon>
        <taxon>Bacillati</taxon>
        <taxon>Bacillota</taxon>
        <taxon>Tissierellia</taxon>
        <taxon>Tissierellales</taxon>
        <taxon>Tepidimicrobiaceae</taxon>
        <taxon>Keratinibaculum</taxon>
    </lineage>
</organism>
<feature type="transmembrane region" description="Helical" evidence="6">
    <location>
        <begin position="21"/>
        <end position="38"/>
    </location>
</feature>
<evidence type="ECO:0000313" key="8">
    <source>
        <dbReference type="EMBL" id="TCS87640.1"/>
    </source>
</evidence>
<dbReference type="Gene3D" id="1.20.1250.20">
    <property type="entry name" value="MFS general substrate transporter like domains"/>
    <property type="match status" value="2"/>
</dbReference>
<feature type="transmembrane region" description="Helical" evidence="6">
    <location>
        <begin position="86"/>
        <end position="105"/>
    </location>
</feature>
<evidence type="ECO:0000256" key="5">
    <source>
        <dbReference type="ARBA" id="ARBA00023136"/>
    </source>
</evidence>
<comment type="caution">
    <text evidence="8">The sequence shown here is derived from an EMBL/GenBank/DDBJ whole genome shotgun (WGS) entry which is preliminary data.</text>
</comment>
<gene>
    <name evidence="8" type="ORF">EDD65_11075</name>
</gene>
<keyword evidence="3 6" id="KW-0812">Transmembrane</keyword>
<dbReference type="InterPro" id="IPR052528">
    <property type="entry name" value="Sugar_transport-like"/>
</dbReference>
<dbReference type="PROSITE" id="PS50850">
    <property type="entry name" value="MFS"/>
    <property type="match status" value="1"/>
</dbReference>
<protein>
    <submittedName>
        <fullName evidence="8">MFS-type transporter involved in bile tolerance (Atg22 family)</fullName>
    </submittedName>
</protein>
<feature type="transmembrane region" description="Helical" evidence="6">
    <location>
        <begin position="50"/>
        <end position="74"/>
    </location>
</feature>
<comment type="subcellular location">
    <subcellularLocation>
        <location evidence="1">Cell membrane</location>
        <topology evidence="1">Multi-pass membrane protein</topology>
    </subcellularLocation>
</comment>
<dbReference type="Proteomes" id="UP000294567">
    <property type="component" value="Unassembled WGS sequence"/>
</dbReference>
<keyword evidence="4 6" id="KW-1133">Transmembrane helix</keyword>
<reference evidence="8 9" key="1">
    <citation type="submission" date="2019-03" db="EMBL/GenBank/DDBJ databases">
        <title>Genomic Encyclopedia of Type Strains, Phase IV (KMG-IV): sequencing the most valuable type-strain genomes for metagenomic binning, comparative biology and taxonomic classification.</title>
        <authorList>
            <person name="Goeker M."/>
        </authorList>
    </citation>
    <scope>NUCLEOTIDE SEQUENCE [LARGE SCALE GENOMIC DNA]</scope>
    <source>
        <strain evidence="8 9">DSM 26752</strain>
    </source>
</reference>
<dbReference type="GO" id="GO:0022857">
    <property type="term" value="F:transmembrane transporter activity"/>
    <property type="evidence" value="ECO:0007669"/>
    <property type="project" value="InterPro"/>
</dbReference>
<proteinExistence type="predicted"/>
<dbReference type="InterPro" id="IPR020846">
    <property type="entry name" value="MFS_dom"/>
</dbReference>
<accession>A0A4R3KRS2</accession>
<dbReference type="Pfam" id="PF07690">
    <property type="entry name" value="MFS_1"/>
    <property type="match status" value="1"/>
</dbReference>
<dbReference type="RefSeq" id="WP_132028699.1">
    <property type="nucleotide sequence ID" value="NZ_CP068564.1"/>
</dbReference>
<feature type="transmembrane region" description="Helical" evidence="6">
    <location>
        <begin position="111"/>
        <end position="131"/>
    </location>
</feature>
<dbReference type="SUPFAM" id="SSF103473">
    <property type="entry name" value="MFS general substrate transporter"/>
    <property type="match status" value="1"/>
</dbReference>
<name>A0A4R3KRS2_9FIRM</name>
<evidence type="ECO:0000256" key="6">
    <source>
        <dbReference type="SAM" id="Phobius"/>
    </source>
</evidence>
<feature type="transmembrane region" description="Helical" evidence="6">
    <location>
        <begin position="152"/>
        <end position="170"/>
    </location>
</feature>
<dbReference type="InterPro" id="IPR011701">
    <property type="entry name" value="MFS"/>
</dbReference>
<dbReference type="GO" id="GO:0005886">
    <property type="term" value="C:plasma membrane"/>
    <property type="evidence" value="ECO:0007669"/>
    <property type="project" value="UniProtKB-SubCell"/>
</dbReference>
<dbReference type="EMBL" id="SMAE01000010">
    <property type="protein sequence ID" value="TCS87640.1"/>
    <property type="molecule type" value="Genomic_DNA"/>
</dbReference>
<evidence type="ECO:0000313" key="9">
    <source>
        <dbReference type="Proteomes" id="UP000294567"/>
    </source>
</evidence>
<evidence type="ECO:0000259" key="7">
    <source>
        <dbReference type="PROSITE" id="PS50850"/>
    </source>
</evidence>
<keyword evidence="2" id="KW-0813">Transport</keyword>
<feature type="transmembrane region" description="Helical" evidence="6">
    <location>
        <begin position="325"/>
        <end position="348"/>
    </location>
</feature>
<evidence type="ECO:0000256" key="1">
    <source>
        <dbReference type="ARBA" id="ARBA00004651"/>
    </source>
</evidence>
<feature type="transmembrane region" description="Helical" evidence="6">
    <location>
        <begin position="299"/>
        <end position="319"/>
    </location>
</feature>
<keyword evidence="5 6" id="KW-0472">Membrane</keyword>
<sequence>MEKSCFSYDEELIKYNTKINIICGICATVALNLVNPYFAKFAERLGATDYQIGLLTSLPHFVSIFAFIPGAILIESSNNKKQVTGTIMLIHKFFYLLLAAVPFFYNLNRANLFVILVGLMNLPGSIGTMGYQSSIGDVFLPRERGLAMGLRNRYATIFSMIVTFISGMLLTKIPKNNDETIFLYQIFFVIAFVVSLGEVIAYFKFKGIKKDRNNHHKYIDSLKETLKQIPKEKDFIIFTLCSLFFNIGWMGAQPLFNIYSIKVLKANEIHLSALSIASSISSVIAYTKWAKFADKKGNSFALSIAIFGMGITPILYALSSTIKQLVLFNIIIGISVAGTTLILFNQLLEVTPKENRTIYIAIYNTFIAVISAIAPMMGIALKEATNIKISLVIIGLLRITASIFFFLKDKHRVA</sequence>
<evidence type="ECO:0000256" key="3">
    <source>
        <dbReference type="ARBA" id="ARBA00022692"/>
    </source>
</evidence>
<evidence type="ECO:0000256" key="2">
    <source>
        <dbReference type="ARBA" id="ARBA00022448"/>
    </source>
</evidence>
<feature type="transmembrane region" description="Helical" evidence="6">
    <location>
        <begin position="235"/>
        <end position="256"/>
    </location>
</feature>
<feature type="domain" description="Major facilitator superfamily (MFS) profile" evidence="7">
    <location>
        <begin position="190"/>
        <end position="414"/>
    </location>
</feature>
<dbReference type="AlphaFoldDB" id="A0A4R3KRS2"/>
<feature type="transmembrane region" description="Helical" evidence="6">
    <location>
        <begin position="268"/>
        <end position="287"/>
    </location>
</feature>
<dbReference type="PANTHER" id="PTHR23526">
    <property type="entry name" value="INTEGRAL MEMBRANE TRANSPORT PROTEIN-RELATED"/>
    <property type="match status" value="1"/>
</dbReference>
<feature type="transmembrane region" description="Helical" evidence="6">
    <location>
        <begin position="387"/>
        <end position="407"/>
    </location>
</feature>
<dbReference type="PANTHER" id="PTHR23526:SF2">
    <property type="entry name" value="MAJOR FACILITATOR SUPERFAMILY (MFS) PROFILE DOMAIN-CONTAINING PROTEIN"/>
    <property type="match status" value="1"/>
</dbReference>
<feature type="transmembrane region" description="Helical" evidence="6">
    <location>
        <begin position="182"/>
        <end position="203"/>
    </location>
</feature>
<dbReference type="OrthoDB" id="1704268at2"/>
<evidence type="ECO:0000256" key="4">
    <source>
        <dbReference type="ARBA" id="ARBA00022989"/>
    </source>
</evidence>